<dbReference type="Proteomes" id="UP000318307">
    <property type="component" value="Unassembled WGS sequence"/>
</dbReference>
<dbReference type="RefSeq" id="WP_144682037.1">
    <property type="nucleotide sequence ID" value="NZ_VLLC01000002.1"/>
</dbReference>
<keyword evidence="2" id="KW-0808">Transferase</keyword>
<reference evidence="2 3" key="1">
    <citation type="submission" date="2019-07" db="EMBL/GenBank/DDBJ databases">
        <title>Genome sequencing of 100 strains of the haloalkaliphilic chemolithoautotrophic sulfur-oxidizing bacterium Thioalkalivibrio.</title>
        <authorList>
            <person name="Muyzer G."/>
        </authorList>
    </citation>
    <scope>NUCLEOTIDE SEQUENCE [LARGE SCALE GENOMIC DNA]</scope>
    <source>
        <strain evidence="2 3">ASO4-4</strain>
    </source>
</reference>
<feature type="domain" description="N-acetyltransferase" evidence="1">
    <location>
        <begin position="9"/>
        <end position="142"/>
    </location>
</feature>
<dbReference type="AlphaFoldDB" id="A0A562S712"/>
<dbReference type="InterPro" id="IPR016181">
    <property type="entry name" value="Acyl_CoA_acyltransferase"/>
</dbReference>
<accession>A0A562S712</accession>
<evidence type="ECO:0000313" key="2">
    <source>
        <dbReference type="EMBL" id="TWI76913.1"/>
    </source>
</evidence>
<sequence length="173" mass="20336">MNLKGKTIQLRFVEEPDASFILKLRIDPKYNQHLSPVNQDLDAQIKWIRNYKKEEVLGKQFYFIIERLDGVPCGTVRVYDLREDSFCWGSWILNENKTRYASLESAFLVYDFGFKKLGYSKSHFDVMKENNKVIAFHRAMGALETGEDQQNFYFEISEKAVEDARKILKGKVF</sequence>
<proteinExistence type="predicted"/>
<dbReference type="PANTHER" id="PTHR43415:SF3">
    <property type="entry name" value="GNAT-FAMILY ACETYLTRANSFERASE"/>
    <property type="match status" value="1"/>
</dbReference>
<gene>
    <name evidence="2" type="ORF">LZ24_00535</name>
</gene>
<dbReference type="PANTHER" id="PTHR43415">
    <property type="entry name" value="SPERMIDINE N(1)-ACETYLTRANSFERASE"/>
    <property type="match status" value="1"/>
</dbReference>
<dbReference type="Pfam" id="PF13302">
    <property type="entry name" value="Acetyltransf_3"/>
    <property type="match status" value="1"/>
</dbReference>
<keyword evidence="3" id="KW-1185">Reference proteome</keyword>
<dbReference type="EMBL" id="VLLC01000002">
    <property type="protein sequence ID" value="TWI76913.1"/>
    <property type="molecule type" value="Genomic_DNA"/>
</dbReference>
<evidence type="ECO:0000313" key="3">
    <source>
        <dbReference type="Proteomes" id="UP000318307"/>
    </source>
</evidence>
<organism evidence="2 3">
    <name type="scientific">Desulfobotulus alkaliphilus</name>
    <dbReference type="NCBI Taxonomy" id="622671"/>
    <lineage>
        <taxon>Bacteria</taxon>
        <taxon>Pseudomonadati</taxon>
        <taxon>Thermodesulfobacteriota</taxon>
        <taxon>Desulfobacteria</taxon>
        <taxon>Desulfobacterales</taxon>
        <taxon>Desulfobacteraceae</taxon>
        <taxon>Desulfobotulus</taxon>
    </lineage>
</organism>
<comment type="caution">
    <text evidence="2">The sequence shown here is derived from an EMBL/GenBank/DDBJ whole genome shotgun (WGS) entry which is preliminary data.</text>
</comment>
<dbReference type="SUPFAM" id="SSF55729">
    <property type="entry name" value="Acyl-CoA N-acyltransferases (Nat)"/>
    <property type="match status" value="1"/>
</dbReference>
<dbReference type="InterPro" id="IPR000182">
    <property type="entry name" value="GNAT_dom"/>
</dbReference>
<evidence type="ECO:0000259" key="1">
    <source>
        <dbReference type="Pfam" id="PF13302"/>
    </source>
</evidence>
<protein>
    <submittedName>
        <fullName evidence="2">RimJ/RimL family protein N-acetyltransferase</fullName>
    </submittedName>
</protein>
<dbReference type="GO" id="GO:0016747">
    <property type="term" value="F:acyltransferase activity, transferring groups other than amino-acyl groups"/>
    <property type="evidence" value="ECO:0007669"/>
    <property type="project" value="InterPro"/>
</dbReference>
<name>A0A562S712_9BACT</name>
<dbReference type="Gene3D" id="3.40.630.30">
    <property type="match status" value="1"/>
</dbReference>
<dbReference type="OrthoDB" id="2049878at2"/>